<dbReference type="Proteomes" id="UP000198571">
    <property type="component" value="Unassembled WGS sequence"/>
</dbReference>
<dbReference type="RefSeq" id="WP_093049466.1">
    <property type="nucleotide sequence ID" value="NZ_FOGT01000005.1"/>
</dbReference>
<dbReference type="OrthoDB" id="2679903at2"/>
<evidence type="ECO:0000313" key="1">
    <source>
        <dbReference type="EMBL" id="SER89393.1"/>
    </source>
</evidence>
<dbReference type="AlphaFoldDB" id="A0A1H9SYD3"/>
<gene>
    <name evidence="1" type="ORF">SAMN05518684_1051</name>
</gene>
<dbReference type="Pfam" id="PF26326">
    <property type="entry name" value="YtzJ"/>
    <property type="match status" value="1"/>
</dbReference>
<organism evidence="1 2">
    <name type="scientific">Salipaludibacillus aurantiacus</name>
    <dbReference type="NCBI Taxonomy" id="1601833"/>
    <lineage>
        <taxon>Bacteria</taxon>
        <taxon>Bacillati</taxon>
        <taxon>Bacillota</taxon>
        <taxon>Bacilli</taxon>
        <taxon>Bacillales</taxon>
        <taxon>Bacillaceae</taxon>
    </lineage>
</organism>
<keyword evidence="2" id="KW-1185">Reference proteome</keyword>
<protein>
    <submittedName>
        <fullName evidence="1">Uncharacterized protein</fullName>
    </submittedName>
</protein>
<sequence length="60" mass="6861">MKVISRSKLAQEKIKSIQSGYSAFAETEEVSQKLKQELQALGIDYIEEKTHMGSWFIPKT</sequence>
<proteinExistence type="predicted"/>
<name>A0A1H9SYD3_9BACI</name>
<dbReference type="InterPro" id="IPR058867">
    <property type="entry name" value="YtzJ"/>
</dbReference>
<evidence type="ECO:0000313" key="2">
    <source>
        <dbReference type="Proteomes" id="UP000198571"/>
    </source>
</evidence>
<accession>A0A1H9SYD3</accession>
<reference evidence="2" key="1">
    <citation type="submission" date="2016-10" db="EMBL/GenBank/DDBJ databases">
        <authorList>
            <person name="Varghese N."/>
            <person name="Submissions S."/>
        </authorList>
    </citation>
    <scope>NUCLEOTIDE SEQUENCE [LARGE SCALE GENOMIC DNA]</scope>
    <source>
        <strain evidence="2">S9</strain>
    </source>
</reference>
<dbReference type="EMBL" id="FOGT01000005">
    <property type="protein sequence ID" value="SER89393.1"/>
    <property type="molecule type" value="Genomic_DNA"/>
</dbReference>
<dbReference type="STRING" id="1601833.SAMN05518684_1051"/>